<comment type="catalytic activity">
    <reaction evidence="6 7">
        <text>orotidine 5'-phosphate + H(+) = UMP + CO2</text>
        <dbReference type="Rhea" id="RHEA:11596"/>
        <dbReference type="ChEBI" id="CHEBI:15378"/>
        <dbReference type="ChEBI" id="CHEBI:16526"/>
        <dbReference type="ChEBI" id="CHEBI:57538"/>
        <dbReference type="ChEBI" id="CHEBI:57865"/>
        <dbReference type="EC" id="4.1.1.23"/>
    </reaction>
</comment>
<dbReference type="STRING" id="695939.SAMN00790413_00940"/>
<dbReference type="EC" id="4.1.1.23" evidence="7"/>
<keyword evidence="11" id="KW-1185">Reference proteome</keyword>
<dbReference type="InterPro" id="IPR011060">
    <property type="entry name" value="RibuloseP-bd_barrel"/>
</dbReference>
<protein>
    <recommendedName>
        <fullName evidence="7">Orotidine 5'-phosphate decarboxylase</fullName>
        <ecNumber evidence="7">4.1.1.23</ecNumber>
    </recommendedName>
    <alternativeName>
        <fullName evidence="7">OMP decarboxylase</fullName>
        <shortName evidence="7">OMPDCase</shortName>
        <shortName evidence="7">OMPdecase</shortName>
    </alternativeName>
</protein>
<dbReference type="SUPFAM" id="SSF51366">
    <property type="entry name" value="Ribulose-phoshate binding barrel"/>
    <property type="match status" value="1"/>
</dbReference>
<dbReference type="PANTHER" id="PTHR43375:SF1">
    <property type="entry name" value="OROTIDINE 5'-PHOSPHATE DECARBOXYLASE"/>
    <property type="match status" value="1"/>
</dbReference>
<evidence type="ECO:0000259" key="9">
    <source>
        <dbReference type="SMART" id="SM00934"/>
    </source>
</evidence>
<gene>
    <name evidence="7" type="primary">pyrF</name>
    <name evidence="10" type="ORF">SAMN00790413_00940</name>
</gene>
<evidence type="ECO:0000313" key="11">
    <source>
        <dbReference type="Proteomes" id="UP000192582"/>
    </source>
</evidence>
<evidence type="ECO:0000256" key="8">
    <source>
        <dbReference type="SAM" id="MobiDB-lite"/>
    </source>
</evidence>
<organism evidence="10 11">
    <name type="scientific">Deinococcus hopiensis KR-140</name>
    <dbReference type="NCBI Taxonomy" id="695939"/>
    <lineage>
        <taxon>Bacteria</taxon>
        <taxon>Thermotogati</taxon>
        <taxon>Deinococcota</taxon>
        <taxon>Deinococci</taxon>
        <taxon>Deinococcales</taxon>
        <taxon>Deinococcaceae</taxon>
        <taxon>Deinococcus</taxon>
    </lineage>
</organism>
<dbReference type="PROSITE" id="PS00156">
    <property type="entry name" value="OMPDECASE"/>
    <property type="match status" value="1"/>
</dbReference>
<dbReference type="InterPro" id="IPR013785">
    <property type="entry name" value="Aldolase_TIM"/>
</dbReference>
<dbReference type="GO" id="GO:0004590">
    <property type="term" value="F:orotidine-5'-phosphate decarboxylase activity"/>
    <property type="evidence" value="ECO:0007669"/>
    <property type="project" value="UniProtKB-UniRule"/>
</dbReference>
<dbReference type="EMBL" id="FWWU01000009">
    <property type="protein sequence ID" value="SMB90929.1"/>
    <property type="molecule type" value="Genomic_DNA"/>
</dbReference>
<dbReference type="CDD" id="cd04725">
    <property type="entry name" value="OMP_decarboxylase_like"/>
    <property type="match status" value="1"/>
</dbReference>
<keyword evidence="3 7" id="KW-0210">Decarboxylase</keyword>
<keyword evidence="5 7" id="KW-0456">Lyase</keyword>
<evidence type="ECO:0000256" key="7">
    <source>
        <dbReference type="HAMAP-Rule" id="MF_01215"/>
    </source>
</evidence>
<dbReference type="PANTHER" id="PTHR43375">
    <property type="entry name" value="OROTIDINE 5'-PHOSPHATE DECARBOXYLASE"/>
    <property type="match status" value="1"/>
</dbReference>
<evidence type="ECO:0000256" key="3">
    <source>
        <dbReference type="ARBA" id="ARBA00022793"/>
    </source>
</evidence>
<evidence type="ECO:0000256" key="2">
    <source>
        <dbReference type="ARBA" id="ARBA00008847"/>
    </source>
</evidence>
<evidence type="ECO:0000256" key="4">
    <source>
        <dbReference type="ARBA" id="ARBA00022975"/>
    </source>
</evidence>
<reference evidence="10 11" key="1">
    <citation type="submission" date="2017-04" db="EMBL/GenBank/DDBJ databases">
        <authorList>
            <person name="Afonso C.L."/>
            <person name="Miller P.J."/>
            <person name="Scott M.A."/>
            <person name="Spackman E."/>
            <person name="Goraichik I."/>
            <person name="Dimitrov K.M."/>
            <person name="Suarez D.L."/>
            <person name="Swayne D.E."/>
        </authorList>
    </citation>
    <scope>NUCLEOTIDE SEQUENCE [LARGE SCALE GENOMIC DNA]</scope>
    <source>
        <strain evidence="10 11">KR-140</strain>
    </source>
</reference>
<evidence type="ECO:0000256" key="5">
    <source>
        <dbReference type="ARBA" id="ARBA00023239"/>
    </source>
</evidence>
<dbReference type="Pfam" id="PF00215">
    <property type="entry name" value="OMPdecase"/>
    <property type="match status" value="1"/>
</dbReference>
<dbReference type="HAMAP" id="MF_01215">
    <property type="entry name" value="OMPdecase_type2"/>
    <property type="match status" value="1"/>
</dbReference>
<dbReference type="InterPro" id="IPR018089">
    <property type="entry name" value="OMPdecase_AS"/>
</dbReference>
<feature type="active site" description="Proton donor" evidence="7">
    <location>
        <position position="197"/>
    </location>
</feature>
<evidence type="ECO:0000256" key="1">
    <source>
        <dbReference type="ARBA" id="ARBA00004861"/>
    </source>
</evidence>
<evidence type="ECO:0000256" key="6">
    <source>
        <dbReference type="ARBA" id="ARBA00049157"/>
    </source>
</evidence>
<dbReference type="Gene3D" id="3.20.20.70">
    <property type="entry name" value="Aldolase class I"/>
    <property type="match status" value="1"/>
</dbReference>
<dbReference type="Proteomes" id="UP000192582">
    <property type="component" value="Unassembled WGS sequence"/>
</dbReference>
<name>A0A1W1VC00_9DEIO</name>
<evidence type="ECO:0000313" key="10">
    <source>
        <dbReference type="EMBL" id="SMB90929.1"/>
    </source>
</evidence>
<dbReference type="GO" id="GO:0006207">
    <property type="term" value="P:'de novo' pyrimidine nucleobase biosynthetic process"/>
    <property type="evidence" value="ECO:0007669"/>
    <property type="project" value="InterPro"/>
</dbReference>
<sequence length="373" mass="39060">MFLQWPGREAVLRVPIEGQDREAEETLAEAAEILSLLNAAHRAVQQGGRGAERLPPAARGRTPGTCHPHRAGRHLRSAGRDFRLRQCRPRGGRAARVSLAPMTPAAPPSFAQAVTERTRRLQTRLCVGLDPRSGTYRDAAHLRSHTLDVLEATAPYAACVKPQLAFFEALGLPGFTLLEEVCAAARTLGLPVILDGKRGDIGSTAEAYAQGWLSGPHAGDALTVNPFLGFETLTPFVGAARANGGAIFVLVKTSNPDQADLQGSGISERVAAEVARLGETEGGEYASVGAVVGATHPADLGHFRALMPRALLLLPGLGAQGATPDDLAAAFHPGGTGALASASRAVQYALGLDVTASREAARRLRDGLNGALR</sequence>
<dbReference type="InterPro" id="IPR001754">
    <property type="entry name" value="OMPdeCOase_dom"/>
</dbReference>
<comment type="pathway">
    <text evidence="1 7">Pyrimidine metabolism; UMP biosynthesis via de novo pathway; UMP from orotate: step 2/2.</text>
</comment>
<feature type="region of interest" description="Disordered" evidence="8">
    <location>
        <begin position="46"/>
        <end position="72"/>
    </location>
</feature>
<dbReference type="GO" id="GO:0044205">
    <property type="term" value="P:'de novo' UMP biosynthetic process"/>
    <property type="evidence" value="ECO:0007669"/>
    <property type="project" value="UniProtKB-UniRule"/>
</dbReference>
<dbReference type="UniPathway" id="UPA00070">
    <property type="reaction ID" value="UER00120"/>
</dbReference>
<dbReference type="InterPro" id="IPR011995">
    <property type="entry name" value="OMPdecase_type-2"/>
</dbReference>
<keyword evidence="4 7" id="KW-0665">Pyrimidine biosynthesis</keyword>
<accession>A0A1W1VC00</accession>
<comment type="similarity">
    <text evidence="2 7">Belongs to the OMP decarboxylase family. Type 2 subfamily.</text>
</comment>
<dbReference type="AlphaFoldDB" id="A0A1W1VC00"/>
<dbReference type="NCBIfam" id="TIGR02127">
    <property type="entry name" value="pyrF_sub2"/>
    <property type="match status" value="1"/>
</dbReference>
<feature type="domain" description="Orotidine 5'-phosphate decarboxylase" evidence="9">
    <location>
        <begin position="124"/>
        <end position="359"/>
    </location>
</feature>
<dbReference type="SMART" id="SM00934">
    <property type="entry name" value="OMPdecase"/>
    <property type="match status" value="1"/>
</dbReference>
<proteinExistence type="inferred from homology"/>